<evidence type="ECO:0000256" key="6">
    <source>
        <dbReference type="ARBA" id="ARBA00022967"/>
    </source>
</evidence>
<comment type="subcellular location">
    <subcellularLocation>
        <location evidence="2">Cell membrane</location>
        <topology evidence="2">Multi-pass membrane protein</topology>
    </subcellularLocation>
</comment>
<keyword evidence="7 11" id="KW-1133">Transmembrane helix</keyword>
<comment type="similarity">
    <text evidence="3 10">Belongs to the cytochrome c oxidase bacterial subunit CtaF family.</text>
</comment>
<evidence type="ECO:0000256" key="8">
    <source>
        <dbReference type="ARBA" id="ARBA00023136"/>
    </source>
</evidence>
<dbReference type="EC" id="7.1.1.9" evidence="10"/>
<dbReference type="Pfam" id="PF12270">
    <property type="entry name" value="Cyt_c_ox_IV"/>
    <property type="match status" value="1"/>
</dbReference>
<dbReference type="RefSeq" id="WP_179501254.1">
    <property type="nucleotide sequence ID" value="NZ_JACCAA010000001.1"/>
</dbReference>
<dbReference type="Proteomes" id="UP000540656">
    <property type="component" value="Unassembled WGS sequence"/>
</dbReference>
<dbReference type="EMBL" id="JACCAA010000001">
    <property type="protein sequence ID" value="NYG58055.1"/>
    <property type="molecule type" value="Genomic_DNA"/>
</dbReference>
<dbReference type="GO" id="GO:0022900">
    <property type="term" value="P:electron transport chain"/>
    <property type="evidence" value="ECO:0007669"/>
    <property type="project" value="InterPro"/>
</dbReference>
<proteinExistence type="inferred from homology"/>
<evidence type="ECO:0000256" key="9">
    <source>
        <dbReference type="ARBA" id="ARBA00047816"/>
    </source>
</evidence>
<gene>
    <name evidence="12" type="ORF">BJ980_000978</name>
</gene>
<keyword evidence="8 10" id="KW-0472">Membrane</keyword>
<keyword evidence="13" id="KW-1185">Reference proteome</keyword>
<evidence type="ECO:0000256" key="5">
    <source>
        <dbReference type="ARBA" id="ARBA00022692"/>
    </source>
</evidence>
<feature type="transmembrane region" description="Helical" evidence="11">
    <location>
        <begin position="37"/>
        <end position="58"/>
    </location>
</feature>
<evidence type="ECO:0000256" key="2">
    <source>
        <dbReference type="ARBA" id="ARBA00004651"/>
    </source>
</evidence>
<dbReference type="AlphaFoldDB" id="A0A7Y9S215"/>
<evidence type="ECO:0000256" key="10">
    <source>
        <dbReference type="PIRNR" id="PIRNR017385"/>
    </source>
</evidence>
<organism evidence="12 13">
    <name type="scientific">Nocardioides daedukensis</name>
    <dbReference type="NCBI Taxonomy" id="634462"/>
    <lineage>
        <taxon>Bacteria</taxon>
        <taxon>Bacillati</taxon>
        <taxon>Actinomycetota</taxon>
        <taxon>Actinomycetes</taxon>
        <taxon>Propionibacteriales</taxon>
        <taxon>Nocardioidaceae</taxon>
        <taxon>Nocardioides</taxon>
    </lineage>
</organism>
<comment type="function">
    <text evidence="1 10">Part of cytochrome c oxidase, its function is unknown.</text>
</comment>
<evidence type="ECO:0000256" key="3">
    <source>
        <dbReference type="ARBA" id="ARBA00006870"/>
    </source>
</evidence>
<keyword evidence="5 11" id="KW-0812">Transmembrane</keyword>
<evidence type="ECO:0000256" key="4">
    <source>
        <dbReference type="ARBA" id="ARBA00022475"/>
    </source>
</evidence>
<comment type="catalytic activity">
    <reaction evidence="9 10">
        <text>4 Fe(II)-[cytochrome c] + O2 + 8 H(+)(in) = 4 Fe(III)-[cytochrome c] + 2 H2O + 4 H(+)(out)</text>
        <dbReference type="Rhea" id="RHEA:11436"/>
        <dbReference type="Rhea" id="RHEA-COMP:10350"/>
        <dbReference type="Rhea" id="RHEA-COMP:14399"/>
        <dbReference type="ChEBI" id="CHEBI:15377"/>
        <dbReference type="ChEBI" id="CHEBI:15378"/>
        <dbReference type="ChEBI" id="CHEBI:15379"/>
        <dbReference type="ChEBI" id="CHEBI:29033"/>
        <dbReference type="ChEBI" id="CHEBI:29034"/>
        <dbReference type="EC" id="7.1.1.9"/>
    </reaction>
</comment>
<dbReference type="GO" id="GO:0004129">
    <property type="term" value="F:cytochrome-c oxidase activity"/>
    <property type="evidence" value="ECO:0007669"/>
    <property type="project" value="UniProtKB-EC"/>
</dbReference>
<feature type="transmembrane region" description="Helical" evidence="11">
    <location>
        <begin position="7"/>
        <end position="25"/>
    </location>
</feature>
<keyword evidence="4 10" id="KW-1003">Cell membrane</keyword>
<evidence type="ECO:0000313" key="12">
    <source>
        <dbReference type="EMBL" id="NYG58055.1"/>
    </source>
</evidence>
<comment type="subunit">
    <text evidence="10">Associates with subunits I, II and III to form cytochrome c oxidase.</text>
</comment>
<evidence type="ECO:0000313" key="13">
    <source>
        <dbReference type="Proteomes" id="UP000540656"/>
    </source>
</evidence>
<sequence>MKAETRIFVICSIFFVLVAPAYWFITDATNDKGPDWTGTTALVMAALLVLMISLYLGFHASQMEDRPEDRKDGEIAEGAGELGFFPPYSWWPLWCSLTFAMCTFAIALGAWWLLIIGGTLGLMTTAGWIFEYYRGEFAH</sequence>
<name>A0A7Y9S215_9ACTN</name>
<dbReference type="InterPro" id="IPR021050">
    <property type="entry name" value="Cyt_c_oxidase_su4_actinobac"/>
</dbReference>
<keyword evidence="6 10" id="KW-1278">Translocase</keyword>
<evidence type="ECO:0000256" key="7">
    <source>
        <dbReference type="ARBA" id="ARBA00022989"/>
    </source>
</evidence>
<evidence type="ECO:0000256" key="1">
    <source>
        <dbReference type="ARBA" id="ARBA00002536"/>
    </source>
</evidence>
<accession>A0A7Y9S215</accession>
<dbReference type="PIRSF" id="PIRSF017385">
    <property type="entry name" value="CtaF"/>
    <property type="match status" value="1"/>
</dbReference>
<reference evidence="12 13" key="1">
    <citation type="submission" date="2020-07" db="EMBL/GenBank/DDBJ databases">
        <title>Sequencing the genomes of 1000 actinobacteria strains.</title>
        <authorList>
            <person name="Klenk H.-P."/>
        </authorList>
    </citation>
    <scope>NUCLEOTIDE SEQUENCE [LARGE SCALE GENOMIC DNA]</scope>
    <source>
        <strain evidence="12 13">DSM 23819</strain>
    </source>
</reference>
<dbReference type="GO" id="GO:0005886">
    <property type="term" value="C:plasma membrane"/>
    <property type="evidence" value="ECO:0007669"/>
    <property type="project" value="UniProtKB-SubCell"/>
</dbReference>
<evidence type="ECO:0000256" key="11">
    <source>
        <dbReference type="SAM" id="Phobius"/>
    </source>
</evidence>
<protein>
    <recommendedName>
        <fullName evidence="10">Cytochrome c oxidase polypeptide 4</fullName>
        <ecNumber evidence="10">7.1.1.9</ecNumber>
    </recommendedName>
    <alternativeName>
        <fullName evidence="10">Cytochrome aa3 subunit 4</fullName>
    </alternativeName>
    <alternativeName>
        <fullName evidence="10">Cytochrome c oxidase polypeptide IV</fullName>
    </alternativeName>
</protein>
<comment type="caution">
    <text evidence="12">The sequence shown here is derived from an EMBL/GenBank/DDBJ whole genome shotgun (WGS) entry which is preliminary data.</text>
</comment>